<dbReference type="PANTHER" id="PTHR43767">
    <property type="entry name" value="LONG-CHAIN-FATTY-ACID--COA LIGASE"/>
    <property type="match status" value="1"/>
</dbReference>
<evidence type="ECO:0000313" key="3">
    <source>
        <dbReference type="Proteomes" id="UP000823521"/>
    </source>
</evidence>
<dbReference type="EMBL" id="WVUH01000003">
    <property type="protein sequence ID" value="MBO4204633.1"/>
    <property type="molecule type" value="Genomic_DNA"/>
</dbReference>
<dbReference type="InterPro" id="IPR000873">
    <property type="entry name" value="AMP-dep_synth/lig_dom"/>
</dbReference>
<protein>
    <submittedName>
        <fullName evidence="2">AMP-binding protein</fullName>
    </submittedName>
</protein>
<proteinExistence type="predicted"/>
<comment type="caution">
    <text evidence="2">The sequence shown here is derived from an EMBL/GenBank/DDBJ whole genome shotgun (WGS) entry which is preliminary data.</text>
</comment>
<sequence>MTGTLLHDLLDGRAARTPDAVALTQGDRSLSYRQLADRSRAAARWLRGRGVRRGDRVLILAGNDAGAVPLLFAASRLGALYVLLSDQIRPFHLRHVLADCTPRVVVATPRAAPLVTTLGGDGDPPPVAGLDEAVWDPAPAPDVAAPDAAGPAGAAGPGTLPDAAPCLSVDPVSLIYTSGSTALPKAVVSTHRQVLFAARAIQARLGYRADDVVFCCLPLSFDYGLYQVFLACLAGARLVLGDQTDAGPPLLGRLVDQRVTVLPLVPSLAVTLCRLTARADRRPERLRLVTNTGAALTDAVSARLRALLPQVDVVAMFGLTECKRISVAEPNLYLTRPGSVGRPLPDTEVRIVGPDGTPLPPGETGELVVRGPHVMAGYWNAPELTARRFRTDPFGQPVLHTGDRCRLDTDGYLYFVGRDDDIFKQRGVRVSTTEIEGAAMDVPGVELAAALPPDDGHGSRLAVTGDLTPERLRKELADRLEEPKMPAECRVVPALPLNVNGKVDRRALRDGWDHVR</sequence>
<dbReference type="Gene3D" id="3.30.300.30">
    <property type="match status" value="1"/>
</dbReference>
<dbReference type="InterPro" id="IPR045851">
    <property type="entry name" value="AMP-bd_C_sf"/>
</dbReference>
<accession>A0ABS3VJK6</accession>
<dbReference type="InterPro" id="IPR050237">
    <property type="entry name" value="ATP-dep_AMP-bd_enzyme"/>
</dbReference>
<gene>
    <name evidence="2" type="ORF">GSF22_01195</name>
</gene>
<evidence type="ECO:0000259" key="1">
    <source>
        <dbReference type="Pfam" id="PF00501"/>
    </source>
</evidence>
<dbReference type="Pfam" id="PF00501">
    <property type="entry name" value="AMP-binding"/>
    <property type="match status" value="1"/>
</dbReference>
<dbReference type="Gene3D" id="3.40.50.12780">
    <property type="entry name" value="N-terminal domain of ligase-like"/>
    <property type="match status" value="1"/>
</dbReference>
<name>A0ABS3VJK6_MICEH</name>
<reference evidence="2 3" key="1">
    <citation type="submission" date="2019-12" db="EMBL/GenBank/DDBJ databases">
        <title>Whole genome sequencing of endophytic Actinobacterium Micromonospora sp. MPMI6T.</title>
        <authorList>
            <person name="Evv R."/>
            <person name="Podile A.R."/>
        </authorList>
    </citation>
    <scope>NUCLEOTIDE SEQUENCE [LARGE SCALE GENOMIC DNA]</scope>
    <source>
        <strain evidence="2 3">MPMI6</strain>
    </source>
</reference>
<dbReference type="SUPFAM" id="SSF56801">
    <property type="entry name" value="Acetyl-CoA synthetase-like"/>
    <property type="match status" value="1"/>
</dbReference>
<organism evidence="2 3">
    <name type="scientific">Micromonospora echinofusca</name>
    <dbReference type="NCBI Taxonomy" id="47858"/>
    <lineage>
        <taxon>Bacteria</taxon>
        <taxon>Bacillati</taxon>
        <taxon>Actinomycetota</taxon>
        <taxon>Actinomycetes</taxon>
        <taxon>Micromonosporales</taxon>
        <taxon>Micromonosporaceae</taxon>
        <taxon>Micromonospora</taxon>
    </lineage>
</organism>
<evidence type="ECO:0000313" key="2">
    <source>
        <dbReference type="EMBL" id="MBO4204633.1"/>
    </source>
</evidence>
<dbReference type="RefSeq" id="WP_208810790.1">
    <property type="nucleotide sequence ID" value="NZ_WVUH01000003.1"/>
</dbReference>
<keyword evidence="3" id="KW-1185">Reference proteome</keyword>
<dbReference type="Proteomes" id="UP000823521">
    <property type="component" value="Unassembled WGS sequence"/>
</dbReference>
<dbReference type="InterPro" id="IPR042099">
    <property type="entry name" value="ANL_N_sf"/>
</dbReference>
<feature type="domain" description="AMP-dependent synthetase/ligase" evidence="1">
    <location>
        <begin position="12"/>
        <end position="379"/>
    </location>
</feature>
<dbReference type="PANTHER" id="PTHR43767:SF10">
    <property type="entry name" value="SURFACTIN SYNTHASE SUBUNIT 1"/>
    <property type="match status" value="1"/>
</dbReference>